<proteinExistence type="predicted"/>
<protein>
    <submittedName>
        <fullName evidence="1">Uncharacterized protein</fullName>
    </submittedName>
</protein>
<sequence length="73" mass="8850">MKWINRMEMERKAKNCDNLLCDFSTTATASHSQTQPTARQWIIYNNNKINNNNYYYFLIIWRFLEYSSGLAFR</sequence>
<evidence type="ECO:0000313" key="2">
    <source>
        <dbReference type="Proteomes" id="UP000266861"/>
    </source>
</evidence>
<comment type="caution">
    <text evidence="1">The sequence shown here is derived from an EMBL/GenBank/DDBJ whole genome shotgun (WGS) entry which is preliminary data.</text>
</comment>
<accession>A0A397INB9</accession>
<name>A0A397INB9_9GLOM</name>
<dbReference type="EMBL" id="PQFF01000201">
    <property type="protein sequence ID" value="RHZ75246.1"/>
    <property type="molecule type" value="Genomic_DNA"/>
</dbReference>
<dbReference type="Proteomes" id="UP000266861">
    <property type="component" value="Unassembled WGS sequence"/>
</dbReference>
<keyword evidence="2" id="KW-1185">Reference proteome</keyword>
<dbReference type="AlphaFoldDB" id="A0A397INB9"/>
<gene>
    <name evidence="1" type="ORF">Glove_216g81</name>
</gene>
<evidence type="ECO:0000313" key="1">
    <source>
        <dbReference type="EMBL" id="RHZ75246.1"/>
    </source>
</evidence>
<reference evidence="1 2" key="1">
    <citation type="submission" date="2018-08" db="EMBL/GenBank/DDBJ databases">
        <title>Genome and evolution of the arbuscular mycorrhizal fungus Diversispora epigaea (formerly Glomus versiforme) and its bacterial endosymbionts.</title>
        <authorList>
            <person name="Sun X."/>
            <person name="Fei Z."/>
            <person name="Harrison M."/>
        </authorList>
    </citation>
    <scope>NUCLEOTIDE SEQUENCE [LARGE SCALE GENOMIC DNA]</scope>
    <source>
        <strain evidence="1 2">IT104</strain>
    </source>
</reference>
<organism evidence="1 2">
    <name type="scientific">Diversispora epigaea</name>
    <dbReference type="NCBI Taxonomy" id="1348612"/>
    <lineage>
        <taxon>Eukaryota</taxon>
        <taxon>Fungi</taxon>
        <taxon>Fungi incertae sedis</taxon>
        <taxon>Mucoromycota</taxon>
        <taxon>Glomeromycotina</taxon>
        <taxon>Glomeromycetes</taxon>
        <taxon>Diversisporales</taxon>
        <taxon>Diversisporaceae</taxon>
        <taxon>Diversispora</taxon>
    </lineage>
</organism>